<dbReference type="InterPro" id="IPR002934">
    <property type="entry name" value="Polymerase_NTP_transf_dom"/>
</dbReference>
<keyword evidence="7" id="KW-0067">ATP-binding</keyword>
<evidence type="ECO:0000256" key="9">
    <source>
        <dbReference type="ARBA" id="ARBA00038276"/>
    </source>
</evidence>
<dbReference type="Gene3D" id="3.30.460.10">
    <property type="entry name" value="Beta Polymerase, domain 2"/>
    <property type="match status" value="1"/>
</dbReference>
<dbReference type="Pfam" id="PF01909">
    <property type="entry name" value="NTP_transf_2"/>
    <property type="match status" value="1"/>
</dbReference>
<dbReference type="EMBL" id="BAABGM010000001">
    <property type="protein sequence ID" value="GAA4397924.1"/>
    <property type="molecule type" value="Genomic_DNA"/>
</dbReference>
<dbReference type="PANTHER" id="PTHR33571">
    <property type="entry name" value="SSL8005 PROTEIN"/>
    <property type="match status" value="1"/>
</dbReference>
<keyword evidence="2" id="KW-1277">Toxin-antitoxin system</keyword>
<keyword evidence="3" id="KW-0808">Transferase</keyword>
<evidence type="ECO:0000256" key="4">
    <source>
        <dbReference type="ARBA" id="ARBA00022695"/>
    </source>
</evidence>
<protein>
    <recommendedName>
        <fullName evidence="10">Polymerase nucleotidyl transferase domain-containing protein</fullName>
    </recommendedName>
</protein>
<evidence type="ECO:0000256" key="2">
    <source>
        <dbReference type="ARBA" id="ARBA00022649"/>
    </source>
</evidence>
<dbReference type="CDD" id="cd05403">
    <property type="entry name" value="NT_KNTase_like"/>
    <property type="match status" value="1"/>
</dbReference>
<gene>
    <name evidence="11" type="ORF">GCM10023168_03430</name>
</gene>
<reference evidence="12" key="1">
    <citation type="journal article" date="2019" name="Int. J. Syst. Evol. Microbiol.">
        <title>The Global Catalogue of Microorganisms (GCM) 10K type strain sequencing project: providing services to taxonomists for standard genome sequencing and annotation.</title>
        <authorList>
            <consortium name="The Broad Institute Genomics Platform"/>
            <consortium name="The Broad Institute Genome Sequencing Center for Infectious Disease"/>
            <person name="Wu L."/>
            <person name="Ma J."/>
        </authorList>
    </citation>
    <scope>NUCLEOTIDE SEQUENCE [LARGE SCALE GENOMIC DNA]</scope>
    <source>
        <strain evidence="12">JCM 17809</strain>
    </source>
</reference>
<comment type="similarity">
    <text evidence="9">Belongs to the MntA antitoxin family.</text>
</comment>
<dbReference type="SUPFAM" id="SSF81301">
    <property type="entry name" value="Nucleotidyltransferase"/>
    <property type="match status" value="1"/>
</dbReference>
<keyword evidence="6" id="KW-0547">Nucleotide-binding</keyword>
<organism evidence="11 12">
    <name type="scientific">Fodinibacter luteus</name>
    <dbReference type="NCBI Taxonomy" id="552064"/>
    <lineage>
        <taxon>Bacteria</taxon>
        <taxon>Bacillati</taxon>
        <taxon>Actinomycetota</taxon>
        <taxon>Actinomycetes</taxon>
        <taxon>Micrococcales</taxon>
        <taxon>Intrasporangiaceae</taxon>
        <taxon>Fodinibacter (ex Wang et al. 2009)</taxon>
    </lineage>
</organism>
<evidence type="ECO:0000256" key="8">
    <source>
        <dbReference type="ARBA" id="ARBA00022842"/>
    </source>
</evidence>
<evidence type="ECO:0000313" key="12">
    <source>
        <dbReference type="Proteomes" id="UP001500945"/>
    </source>
</evidence>
<evidence type="ECO:0000256" key="6">
    <source>
        <dbReference type="ARBA" id="ARBA00022741"/>
    </source>
</evidence>
<proteinExistence type="inferred from homology"/>
<evidence type="ECO:0000256" key="7">
    <source>
        <dbReference type="ARBA" id="ARBA00022840"/>
    </source>
</evidence>
<name>A0ABP8JY68_9MICO</name>
<evidence type="ECO:0000313" key="11">
    <source>
        <dbReference type="EMBL" id="GAA4397924.1"/>
    </source>
</evidence>
<feature type="domain" description="Polymerase nucleotidyl transferase" evidence="10">
    <location>
        <begin position="37"/>
        <end position="104"/>
    </location>
</feature>
<dbReference type="Proteomes" id="UP001500945">
    <property type="component" value="Unassembled WGS sequence"/>
</dbReference>
<dbReference type="PANTHER" id="PTHR33571:SF12">
    <property type="entry name" value="BSL3053 PROTEIN"/>
    <property type="match status" value="1"/>
</dbReference>
<comment type="cofactor">
    <cofactor evidence="1">
        <name>Mg(2+)</name>
        <dbReference type="ChEBI" id="CHEBI:18420"/>
    </cofactor>
</comment>
<keyword evidence="8" id="KW-0460">Magnesium</keyword>
<evidence type="ECO:0000256" key="5">
    <source>
        <dbReference type="ARBA" id="ARBA00022723"/>
    </source>
</evidence>
<dbReference type="InterPro" id="IPR052038">
    <property type="entry name" value="Type-VII_TA_antitoxin"/>
</dbReference>
<evidence type="ECO:0000259" key="10">
    <source>
        <dbReference type="Pfam" id="PF01909"/>
    </source>
</evidence>
<evidence type="ECO:0000256" key="1">
    <source>
        <dbReference type="ARBA" id="ARBA00001946"/>
    </source>
</evidence>
<sequence>MHTALPTPLRFGPYAGCMGTATRQSESLRAAIASHRRALEEILARYGATNARLFGSVARGDATPGSDIDLLVDLTPGGANELLRVSGIAEELTELLGTRVDVVATSLLRGEVFSSALADAVAV</sequence>
<comment type="caution">
    <text evidence="11">The sequence shown here is derived from an EMBL/GenBank/DDBJ whole genome shotgun (WGS) entry which is preliminary data.</text>
</comment>
<dbReference type="InterPro" id="IPR043519">
    <property type="entry name" value="NT_sf"/>
</dbReference>
<evidence type="ECO:0000256" key="3">
    <source>
        <dbReference type="ARBA" id="ARBA00022679"/>
    </source>
</evidence>
<keyword evidence="12" id="KW-1185">Reference proteome</keyword>
<keyword evidence="5" id="KW-0479">Metal-binding</keyword>
<accession>A0ABP8JY68</accession>
<keyword evidence="4" id="KW-0548">Nucleotidyltransferase</keyword>